<dbReference type="OMA" id="CICSTNE"/>
<dbReference type="SUPFAM" id="SSF48452">
    <property type="entry name" value="TPR-like"/>
    <property type="match status" value="1"/>
</dbReference>
<dbReference type="InterPro" id="IPR011990">
    <property type="entry name" value="TPR-like_helical_dom_sf"/>
</dbReference>
<dbReference type="InterPro" id="IPR002885">
    <property type="entry name" value="PPR_rpt"/>
</dbReference>
<dbReference type="Pfam" id="PF01535">
    <property type="entry name" value="PPR"/>
    <property type="match status" value="1"/>
</dbReference>
<dbReference type="AlphaFoldDB" id="A0A0D2ZR81"/>
<name>A0A0D2ZR81_BRAOL</name>
<evidence type="ECO:0000256" key="1">
    <source>
        <dbReference type="ARBA" id="ARBA00022737"/>
    </source>
</evidence>
<evidence type="ECO:0000313" key="4">
    <source>
        <dbReference type="Proteomes" id="UP000032141"/>
    </source>
</evidence>
<evidence type="ECO:0000256" key="2">
    <source>
        <dbReference type="PROSITE-ProRule" id="PRU00708"/>
    </source>
</evidence>
<keyword evidence="4" id="KW-1185">Reference proteome</keyword>
<dbReference type="NCBIfam" id="TIGR00756">
    <property type="entry name" value="PPR"/>
    <property type="match status" value="2"/>
</dbReference>
<dbReference type="PANTHER" id="PTHR47937:SF3">
    <property type="entry name" value="PENTACOTRIPEPTIDE-REPEAT REGION OF PRORP DOMAIN-CONTAINING PROTEIN"/>
    <property type="match status" value="1"/>
</dbReference>
<organism evidence="3 4">
    <name type="scientific">Brassica oleracea var. oleracea</name>
    <dbReference type="NCBI Taxonomy" id="109376"/>
    <lineage>
        <taxon>Eukaryota</taxon>
        <taxon>Viridiplantae</taxon>
        <taxon>Streptophyta</taxon>
        <taxon>Embryophyta</taxon>
        <taxon>Tracheophyta</taxon>
        <taxon>Spermatophyta</taxon>
        <taxon>Magnoliopsida</taxon>
        <taxon>eudicotyledons</taxon>
        <taxon>Gunneridae</taxon>
        <taxon>Pentapetalae</taxon>
        <taxon>rosids</taxon>
        <taxon>malvids</taxon>
        <taxon>Brassicales</taxon>
        <taxon>Brassicaceae</taxon>
        <taxon>Brassiceae</taxon>
        <taxon>Brassica</taxon>
    </lineage>
</organism>
<accession>A0A0D2ZR81</accession>
<evidence type="ECO:0008006" key="5">
    <source>
        <dbReference type="Google" id="ProtNLM"/>
    </source>
</evidence>
<dbReference type="PANTHER" id="PTHR47937">
    <property type="entry name" value="PLASTID TRANSCRIPTIONALLY ACTIVE CHROMOSOME 2-LIKE PROTEIN"/>
    <property type="match status" value="1"/>
</dbReference>
<dbReference type="HOGENOM" id="CLU_036660_1_0_1"/>
<reference evidence="3" key="2">
    <citation type="submission" date="2015-06" db="UniProtKB">
        <authorList>
            <consortium name="EnsemblPlants"/>
        </authorList>
    </citation>
    <scope>IDENTIFICATION</scope>
</reference>
<dbReference type="Pfam" id="PF12854">
    <property type="entry name" value="PPR_1"/>
    <property type="match status" value="2"/>
</dbReference>
<protein>
    <recommendedName>
        <fullName evidence="5">Pentacotripeptide-repeat region of PRORP domain-containing protein</fullName>
    </recommendedName>
</protein>
<dbReference type="InterPro" id="IPR052308">
    <property type="entry name" value="PPR_domain-containing"/>
</dbReference>
<dbReference type="eggNOG" id="KOG4197">
    <property type="taxonomic scope" value="Eukaryota"/>
</dbReference>
<feature type="repeat" description="PPR" evidence="2">
    <location>
        <begin position="387"/>
        <end position="421"/>
    </location>
</feature>
<sequence length="427" mass="48503">MFLGRGINLMVGLSKSLLSLSNLRNMSTTYVAAGTVARYPLGKDLSWITTIRDLNPAALSIGRPVSLLYRVLTMIELSNVDGAVELVRLYVSKDDRPRHDTILICNAVIGAMCQAKRFRDGITLFHYFFNDKNIVPNIVSFNHVIKAFCELGRVDDALQLYRHAVPFGPDKETFRLLTQALADAYGYREASSVRLCICSTNEWTPMLVEIRARLDQMDAEDADDYFHKNRLIYDDDSDSPGVFASIATIFVEYWLKHGNEKKAMECYSSIRTWVSVSCATTGNTLLRIFLANGNSELKAHTLFENMLKKPKRFDSDTINIVVDYWFDLDEFNKAMETFNESQQQGKKRMAGCYSNMIARLCERGMMWEAEGLFEDMCSDKDLSPPPDVSTFRSMVNGYVRSGRVDDAIKISNKLAILKLRKVSIYED</sequence>
<evidence type="ECO:0000313" key="3">
    <source>
        <dbReference type="EnsemblPlants" id="Bo00802s030.1"/>
    </source>
</evidence>
<feature type="repeat" description="PPR" evidence="2">
    <location>
        <begin position="137"/>
        <end position="171"/>
    </location>
</feature>
<dbReference type="PROSITE" id="PS51375">
    <property type="entry name" value="PPR"/>
    <property type="match status" value="2"/>
</dbReference>
<dbReference type="EnsemblPlants" id="Bo00802s030.1">
    <property type="protein sequence ID" value="Bo00802s030.1"/>
    <property type="gene ID" value="Bo00802s030"/>
</dbReference>
<reference evidence="3" key="1">
    <citation type="journal article" date="2014" name="Genome Biol.">
        <title>Transcriptome and methylome profiling reveals relics of genome dominance in the mesopolyploid Brassica oleracea.</title>
        <authorList>
            <person name="Parkin I.A."/>
            <person name="Koh C."/>
            <person name="Tang H."/>
            <person name="Robinson S.J."/>
            <person name="Kagale S."/>
            <person name="Clarke W.E."/>
            <person name="Town C.D."/>
            <person name="Nixon J."/>
            <person name="Krishnakumar V."/>
            <person name="Bidwell S.L."/>
            <person name="Denoeud F."/>
            <person name="Belcram H."/>
            <person name="Links M.G."/>
            <person name="Just J."/>
            <person name="Clarke C."/>
            <person name="Bender T."/>
            <person name="Huebert T."/>
            <person name="Mason A.S."/>
            <person name="Pires J.C."/>
            <person name="Barker G."/>
            <person name="Moore J."/>
            <person name="Walley P.G."/>
            <person name="Manoli S."/>
            <person name="Batley J."/>
            <person name="Edwards D."/>
            <person name="Nelson M.N."/>
            <person name="Wang X."/>
            <person name="Paterson A.H."/>
            <person name="King G."/>
            <person name="Bancroft I."/>
            <person name="Chalhoub B."/>
            <person name="Sharpe A.G."/>
        </authorList>
    </citation>
    <scope>NUCLEOTIDE SEQUENCE [LARGE SCALE GENOMIC DNA]</scope>
    <source>
        <strain evidence="3">cv. TO1000</strain>
    </source>
</reference>
<dbReference type="Gene3D" id="1.25.40.10">
    <property type="entry name" value="Tetratricopeptide repeat domain"/>
    <property type="match status" value="2"/>
</dbReference>
<proteinExistence type="predicted"/>
<keyword evidence="1" id="KW-0677">Repeat</keyword>
<dbReference type="Gramene" id="Bo00802s030.1">
    <property type="protein sequence ID" value="Bo00802s030.1"/>
    <property type="gene ID" value="Bo00802s030"/>
</dbReference>
<dbReference type="Proteomes" id="UP000032141">
    <property type="component" value="Unassembled WGS sequence"/>
</dbReference>